<reference evidence="6" key="1">
    <citation type="journal article" date="2019" name="Toxins">
        <title>Detection of Abrin-Like and Prepropulchellin-Like Toxin Genes and Transcripts Using Whole Genome Sequencing and Full-Length Transcript Sequencing of Abrus precatorius.</title>
        <authorList>
            <person name="Hovde B.T."/>
            <person name="Daligault H.E."/>
            <person name="Hanschen E.R."/>
            <person name="Kunde Y.A."/>
            <person name="Johnson M.B."/>
            <person name="Starkenburg S.R."/>
            <person name="Johnson S.L."/>
        </authorList>
    </citation>
    <scope>NUCLEOTIDE SEQUENCE [LARGE SCALE GENOMIC DNA]</scope>
</reference>
<dbReference type="AlphaFoldDB" id="A0A8B8LTZ8"/>
<dbReference type="Gene3D" id="3.40.50.2000">
    <property type="entry name" value="Glycogen Phosphorylase B"/>
    <property type="match status" value="2"/>
</dbReference>
<evidence type="ECO:0000256" key="1">
    <source>
        <dbReference type="ARBA" id="ARBA00009995"/>
    </source>
</evidence>
<dbReference type="InterPro" id="IPR035595">
    <property type="entry name" value="UDP_glycos_trans_CS"/>
</dbReference>
<dbReference type="OrthoDB" id="5835829at2759"/>
<dbReference type="InterPro" id="IPR002213">
    <property type="entry name" value="UDP_glucos_trans"/>
</dbReference>
<dbReference type="GO" id="GO:0035251">
    <property type="term" value="F:UDP-glucosyltransferase activity"/>
    <property type="evidence" value="ECO:0007669"/>
    <property type="project" value="InterPro"/>
</dbReference>
<dbReference type="PROSITE" id="PS00375">
    <property type="entry name" value="UDPGT"/>
    <property type="match status" value="1"/>
</dbReference>
<evidence type="ECO:0000313" key="7">
    <source>
        <dbReference type="RefSeq" id="XP_027358968.1"/>
    </source>
</evidence>
<dbReference type="GeneID" id="113867724"/>
<organism evidence="6 7">
    <name type="scientific">Abrus precatorius</name>
    <name type="common">Indian licorice</name>
    <name type="synonym">Glycine abrus</name>
    <dbReference type="NCBI Taxonomy" id="3816"/>
    <lineage>
        <taxon>Eukaryota</taxon>
        <taxon>Viridiplantae</taxon>
        <taxon>Streptophyta</taxon>
        <taxon>Embryophyta</taxon>
        <taxon>Tracheophyta</taxon>
        <taxon>Spermatophyta</taxon>
        <taxon>Magnoliopsida</taxon>
        <taxon>eudicotyledons</taxon>
        <taxon>Gunneridae</taxon>
        <taxon>Pentapetalae</taxon>
        <taxon>rosids</taxon>
        <taxon>fabids</taxon>
        <taxon>Fabales</taxon>
        <taxon>Fabaceae</taxon>
        <taxon>Papilionoideae</taxon>
        <taxon>50 kb inversion clade</taxon>
        <taxon>NPAAA clade</taxon>
        <taxon>indigoferoid/millettioid clade</taxon>
        <taxon>Abreae</taxon>
        <taxon>Abrus</taxon>
    </lineage>
</organism>
<evidence type="ECO:0000256" key="4">
    <source>
        <dbReference type="RuleBase" id="RU003718"/>
    </source>
</evidence>
<accession>A0A8B8LTZ8</accession>
<dbReference type="RefSeq" id="XP_027358968.1">
    <property type="nucleotide sequence ID" value="XM_027503167.1"/>
</dbReference>
<dbReference type="PANTHER" id="PTHR48048:SF30">
    <property type="entry name" value="GLYCOSYLTRANSFERASE"/>
    <property type="match status" value="1"/>
</dbReference>
<dbReference type="PANTHER" id="PTHR48048">
    <property type="entry name" value="GLYCOSYLTRANSFERASE"/>
    <property type="match status" value="1"/>
</dbReference>
<dbReference type="KEGG" id="aprc:113867724"/>
<proteinExistence type="inferred from homology"/>
<dbReference type="Pfam" id="PF00201">
    <property type="entry name" value="UDPGT"/>
    <property type="match status" value="1"/>
</dbReference>
<protein>
    <recommendedName>
        <fullName evidence="5">Glycosyltransferase</fullName>
        <ecNumber evidence="5">2.4.1.-</ecNumber>
    </recommendedName>
</protein>
<evidence type="ECO:0000256" key="5">
    <source>
        <dbReference type="RuleBase" id="RU362057"/>
    </source>
</evidence>
<evidence type="ECO:0000256" key="2">
    <source>
        <dbReference type="ARBA" id="ARBA00022676"/>
    </source>
</evidence>
<evidence type="ECO:0000313" key="6">
    <source>
        <dbReference type="Proteomes" id="UP000694853"/>
    </source>
</evidence>
<keyword evidence="2 4" id="KW-0328">Glycosyltransferase</keyword>
<dbReference type="SUPFAM" id="SSF53756">
    <property type="entry name" value="UDP-Glycosyltransferase/glycogen phosphorylase"/>
    <property type="match status" value="1"/>
</dbReference>
<reference evidence="7" key="2">
    <citation type="submission" date="2025-08" db="UniProtKB">
        <authorList>
            <consortium name="RefSeq"/>
        </authorList>
    </citation>
    <scope>IDENTIFICATION</scope>
    <source>
        <tissue evidence="7">Young leaves</tissue>
    </source>
</reference>
<gene>
    <name evidence="7" type="primary">LOC113867724</name>
</gene>
<dbReference type="CDD" id="cd03784">
    <property type="entry name" value="GT1_Gtf-like"/>
    <property type="match status" value="1"/>
</dbReference>
<sequence>MKNTIILYPTNGWGHLVPMVELGKFITTHHHTTLSIKILLPSPPNTATLQYIAAVSATAPSMTFHHLSPSQHLLYALQSLISQSSKPKAFILDFFNHSATDVTKLLNIPTYFYFPNAASCVAVFLYTPTLHHNTKNGYTHSNYNDMLRHIPGLPPLSPEDMPEPLLDRRSRSYESFVNMSMKMRKANGIIVNTFSKLENKALLTLENGGCVLERHDPRVFCVGPLVSNVGFANNDDGGCLSWLDSQPSGAVVFLSFGSYGRFSKVQLREIAVALERSGRRFLWVVRDPIGYERRELSLEELLPKGFLERTKERGMVVKNWAPQVKVLSHNSVGGFVTHCGWNSVMEAVSWGVPMVAWPLYAEQRLNKVVMVEEMKVALPLKENEDGFVRAAELEGRVRELMDSEKGRGKEIRERVLGARNDAVAALGHSGSSRVALDELVELWTQ</sequence>
<dbReference type="EC" id="2.4.1.-" evidence="5"/>
<name>A0A8B8LTZ8_ABRPR</name>
<dbReference type="InterPro" id="IPR050481">
    <property type="entry name" value="UDP-glycosyltransf_plant"/>
</dbReference>
<keyword evidence="3 4" id="KW-0808">Transferase</keyword>
<comment type="similarity">
    <text evidence="1 4">Belongs to the UDP-glycosyltransferase family.</text>
</comment>
<dbReference type="FunFam" id="3.40.50.2000:FF:000020">
    <property type="entry name" value="Glycosyltransferase"/>
    <property type="match status" value="1"/>
</dbReference>
<keyword evidence="6" id="KW-1185">Reference proteome</keyword>
<dbReference type="Proteomes" id="UP000694853">
    <property type="component" value="Unplaced"/>
</dbReference>
<evidence type="ECO:0000256" key="3">
    <source>
        <dbReference type="ARBA" id="ARBA00022679"/>
    </source>
</evidence>